<organism evidence="1 2">
    <name type="scientific">Funneliformis caledonium</name>
    <dbReference type="NCBI Taxonomy" id="1117310"/>
    <lineage>
        <taxon>Eukaryota</taxon>
        <taxon>Fungi</taxon>
        <taxon>Fungi incertae sedis</taxon>
        <taxon>Mucoromycota</taxon>
        <taxon>Glomeromycotina</taxon>
        <taxon>Glomeromycetes</taxon>
        <taxon>Glomerales</taxon>
        <taxon>Glomeraceae</taxon>
        <taxon>Funneliformis</taxon>
    </lineage>
</organism>
<dbReference type="EMBL" id="CAJVPQ010009587">
    <property type="protein sequence ID" value="CAG8716488.1"/>
    <property type="molecule type" value="Genomic_DNA"/>
</dbReference>
<accession>A0A9N9I125</accession>
<reference evidence="1" key="1">
    <citation type="submission" date="2021-06" db="EMBL/GenBank/DDBJ databases">
        <authorList>
            <person name="Kallberg Y."/>
            <person name="Tangrot J."/>
            <person name="Rosling A."/>
        </authorList>
    </citation>
    <scope>NUCLEOTIDE SEQUENCE</scope>
    <source>
        <strain evidence="1">UK204</strain>
    </source>
</reference>
<dbReference type="AlphaFoldDB" id="A0A9N9I125"/>
<keyword evidence="2" id="KW-1185">Reference proteome</keyword>
<dbReference type="Proteomes" id="UP000789570">
    <property type="component" value="Unassembled WGS sequence"/>
</dbReference>
<name>A0A9N9I125_9GLOM</name>
<comment type="caution">
    <text evidence="1">The sequence shown here is derived from an EMBL/GenBank/DDBJ whole genome shotgun (WGS) entry which is preliminary data.</text>
</comment>
<evidence type="ECO:0000313" key="2">
    <source>
        <dbReference type="Proteomes" id="UP000789570"/>
    </source>
</evidence>
<evidence type="ECO:0000313" key="1">
    <source>
        <dbReference type="EMBL" id="CAG8716488.1"/>
    </source>
</evidence>
<gene>
    <name evidence="1" type="ORF">FCALED_LOCUS14185</name>
</gene>
<dbReference type="OrthoDB" id="2382690at2759"/>
<sequence length="197" mass="22870">MSDVQFLSPQLIQRRTTAETCTEKFSSLSNDSYAKYKVSKIQSSAGSKEQNDTIQRTTELQFMEQQLIMSHQQSTSSSSYELEQVVPILPNNKGSRTDFDHIPNESYANMNMDTVNPYPRSLNYDENQMRQLSLERRNQNYLVPSQYDYDGIKNIIDQTMFYSDMTVPSYFSNMYDVAHQDDVRTVGIDADEFFTFT</sequence>
<protein>
    <submittedName>
        <fullName evidence="1">8263_t:CDS:1</fullName>
    </submittedName>
</protein>
<proteinExistence type="predicted"/>